<feature type="transmembrane region" description="Helical" evidence="1">
    <location>
        <begin position="26"/>
        <end position="46"/>
    </location>
</feature>
<dbReference type="Proteomes" id="UP000887013">
    <property type="component" value="Unassembled WGS sequence"/>
</dbReference>
<protein>
    <submittedName>
        <fullName evidence="2">Uncharacterized protein</fullName>
    </submittedName>
</protein>
<reference evidence="2" key="1">
    <citation type="submission" date="2020-08" db="EMBL/GenBank/DDBJ databases">
        <title>Multicomponent nature underlies the extraordinary mechanical properties of spider dragline silk.</title>
        <authorList>
            <person name="Kono N."/>
            <person name="Nakamura H."/>
            <person name="Mori M."/>
            <person name="Yoshida Y."/>
            <person name="Ohtoshi R."/>
            <person name="Malay A.D."/>
            <person name="Moran D.A.P."/>
            <person name="Tomita M."/>
            <person name="Numata K."/>
            <person name="Arakawa K."/>
        </authorList>
    </citation>
    <scope>NUCLEOTIDE SEQUENCE</scope>
</reference>
<organism evidence="2 3">
    <name type="scientific">Nephila pilipes</name>
    <name type="common">Giant wood spider</name>
    <name type="synonym">Nephila maculata</name>
    <dbReference type="NCBI Taxonomy" id="299642"/>
    <lineage>
        <taxon>Eukaryota</taxon>
        <taxon>Metazoa</taxon>
        <taxon>Ecdysozoa</taxon>
        <taxon>Arthropoda</taxon>
        <taxon>Chelicerata</taxon>
        <taxon>Arachnida</taxon>
        <taxon>Araneae</taxon>
        <taxon>Araneomorphae</taxon>
        <taxon>Entelegynae</taxon>
        <taxon>Araneoidea</taxon>
        <taxon>Nephilidae</taxon>
        <taxon>Nephila</taxon>
    </lineage>
</organism>
<gene>
    <name evidence="2" type="ORF">NPIL_139791</name>
</gene>
<keyword evidence="1" id="KW-0812">Transmembrane</keyword>
<proteinExistence type="predicted"/>
<dbReference type="AlphaFoldDB" id="A0A8X6TSA8"/>
<keyword evidence="1" id="KW-0472">Membrane</keyword>
<sequence length="67" mass="7587">MIAQYKSQTIDYFVLLEKQYSSTSNFTMKAEFIFFMIAAFIAMAMAEPTRHGGSVFDDAASVLNEIF</sequence>
<name>A0A8X6TSA8_NEPPI</name>
<keyword evidence="1" id="KW-1133">Transmembrane helix</keyword>
<evidence type="ECO:0000256" key="1">
    <source>
        <dbReference type="SAM" id="Phobius"/>
    </source>
</evidence>
<keyword evidence="3" id="KW-1185">Reference proteome</keyword>
<accession>A0A8X6TSA8</accession>
<dbReference type="EMBL" id="BMAW01111948">
    <property type="protein sequence ID" value="GFT50403.1"/>
    <property type="molecule type" value="Genomic_DNA"/>
</dbReference>
<evidence type="ECO:0000313" key="3">
    <source>
        <dbReference type="Proteomes" id="UP000887013"/>
    </source>
</evidence>
<evidence type="ECO:0000313" key="2">
    <source>
        <dbReference type="EMBL" id="GFT50403.1"/>
    </source>
</evidence>
<comment type="caution">
    <text evidence="2">The sequence shown here is derived from an EMBL/GenBank/DDBJ whole genome shotgun (WGS) entry which is preliminary data.</text>
</comment>